<evidence type="ECO:0000256" key="1">
    <source>
        <dbReference type="SAM" id="Coils"/>
    </source>
</evidence>
<dbReference type="WBParaSite" id="TCLT_0000124201-mRNA-1">
    <property type="protein sequence ID" value="TCLT_0000124201-mRNA-1"/>
    <property type="gene ID" value="TCLT_0000124201"/>
</dbReference>
<dbReference type="OMA" id="ICCTIIN"/>
<keyword evidence="3" id="KW-1185">Reference proteome</keyword>
<accession>A0A0N5CM70</accession>
<evidence type="ECO:0000313" key="2">
    <source>
        <dbReference type="EMBL" id="VDM96576.1"/>
    </source>
</evidence>
<evidence type="ECO:0000313" key="3">
    <source>
        <dbReference type="Proteomes" id="UP000276776"/>
    </source>
</evidence>
<reference evidence="4" key="1">
    <citation type="submission" date="2017-02" db="UniProtKB">
        <authorList>
            <consortium name="WormBaseParasite"/>
        </authorList>
    </citation>
    <scope>IDENTIFICATION</scope>
</reference>
<dbReference type="Proteomes" id="UP000276776">
    <property type="component" value="Unassembled WGS sequence"/>
</dbReference>
<proteinExistence type="predicted"/>
<gene>
    <name evidence="2" type="ORF">TCLT_LOCUS1243</name>
</gene>
<feature type="coiled-coil region" evidence="1">
    <location>
        <begin position="32"/>
        <end position="59"/>
    </location>
</feature>
<dbReference type="EMBL" id="UYYF01000144">
    <property type="protein sequence ID" value="VDM96576.1"/>
    <property type="molecule type" value="Genomic_DNA"/>
</dbReference>
<reference evidence="2 3" key="2">
    <citation type="submission" date="2018-11" db="EMBL/GenBank/DDBJ databases">
        <authorList>
            <consortium name="Pathogen Informatics"/>
        </authorList>
    </citation>
    <scope>NUCLEOTIDE SEQUENCE [LARGE SCALE GENOMIC DNA]</scope>
</reference>
<sequence>MIDPNIIANTNGSTSVTIEDQIRNVDKVLKECENCRKSLEQICRRLDDLNDEVRRYREFLGYEKTRREPTLYKTTNSDHVTVHNNAICCTIINLTNQLTQEWLEKLKSIHNATSKSTPTK</sequence>
<keyword evidence="1" id="KW-0175">Coiled coil</keyword>
<organism evidence="4">
    <name type="scientific">Thelazia callipaeda</name>
    <name type="common">Oriental eyeworm</name>
    <name type="synonym">Parasitic nematode</name>
    <dbReference type="NCBI Taxonomy" id="103827"/>
    <lineage>
        <taxon>Eukaryota</taxon>
        <taxon>Metazoa</taxon>
        <taxon>Ecdysozoa</taxon>
        <taxon>Nematoda</taxon>
        <taxon>Chromadorea</taxon>
        <taxon>Rhabditida</taxon>
        <taxon>Spirurina</taxon>
        <taxon>Spiruromorpha</taxon>
        <taxon>Thelazioidea</taxon>
        <taxon>Thelaziidae</taxon>
        <taxon>Thelazia</taxon>
    </lineage>
</organism>
<dbReference type="OrthoDB" id="5831454at2759"/>
<evidence type="ECO:0000313" key="4">
    <source>
        <dbReference type="WBParaSite" id="TCLT_0000124201-mRNA-1"/>
    </source>
</evidence>
<dbReference type="AlphaFoldDB" id="A0A0N5CM70"/>
<protein>
    <submittedName>
        <fullName evidence="4">IF rod domain-containing protein</fullName>
    </submittedName>
</protein>
<name>A0A0N5CM70_THECL</name>